<feature type="compositionally biased region" description="Basic residues" evidence="2">
    <location>
        <begin position="391"/>
        <end position="407"/>
    </location>
</feature>
<dbReference type="Pfam" id="PF03398">
    <property type="entry name" value="Ist1"/>
    <property type="match status" value="1"/>
</dbReference>
<organism evidence="3">
    <name type="scientific">Fagus sylvatica</name>
    <name type="common">Beechnut</name>
    <dbReference type="NCBI Taxonomy" id="28930"/>
    <lineage>
        <taxon>Eukaryota</taxon>
        <taxon>Viridiplantae</taxon>
        <taxon>Streptophyta</taxon>
        <taxon>Embryophyta</taxon>
        <taxon>Tracheophyta</taxon>
        <taxon>Spermatophyta</taxon>
        <taxon>Magnoliopsida</taxon>
        <taxon>eudicotyledons</taxon>
        <taxon>Gunneridae</taxon>
        <taxon>Pentapetalae</taxon>
        <taxon>rosids</taxon>
        <taxon>fabids</taxon>
        <taxon>Fagales</taxon>
        <taxon>Fagaceae</taxon>
        <taxon>Fagus</taxon>
    </lineage>
</organism>
<dbReference type="InterPro" id="IPR042277">
    <property type="entry name" value="IST1-like"/>
</dbReference>
<dbReference type="PANTHER" id="PTHR12161">
    <property type="entry name" value="IST1 FAMILY MEMBER"/>
    <property type="match status" value="1"/>
</dbReference>
<feature type="compositionally biased region" description="Polar residues" evidence="2">
    <location>
        <begin position="200"/>
        <end position="216"/>
    </location>
</feature>
<feature type="region of interest" description="Disordered" evidence="2">
    <location>
        <begin position="196"/>
        <end position="216"/>
    </location>
</feature>
<dbReference type="FunFam" id="1.20.1260.60:FF:000002">
    <property type="entry name" value="Vacuolar protein sorting-associated protein IST1"/>
    <property type="match status" value="1"/>
</dbReference>
<dbReference type="EMBL" id="OIVN01000358">
    <property type="protein sequence ID" value="SPC78916.1"/>
    <property type="molecule type" value="Genomic_DNA"/>
</dbReference>
<evidence type="ECO:0000313" key="3">
    <source>
        <dbReference type="EMBL" id="SPC78916.1"/>
    </source>
</evidence>
<sequence length="696" mass="79917">MFDILFGWRKASKCKKLIKRVQCRLKLMKIKRNSIVRLIREDVAQLIKSGHEQIAFNRVEQLIKDESIVAVYDLLDHFCEFILVNFSYIRRHKDCPNDINEAVSSLIFASARCGDLPELRVIRKLFGERYGQGFARTAVELSLGNLVNREIKEKLSPKSVTDDVKHRLVDEIARDYSLIPEILALEYYPEWKQEQEQVKESSGQQVPNTDVQTYNDTTKGSEMQVSTVEEMERNVIYVDSLSTSKKILTELCDSLSHQDSDISIAFTSSIVQQSSTSVVESPMNNKADKVEKSKLNSPYKYKISGLDHKEVRKAAASSSESLPQFPEETIVYLDDIEEFPSSSTNERDCQDQRLFKFKSTLLPKSETIEDSGDQSNMNHYESWSEKSGSRSSRKRRKASGKRLRRRSMSQDNQSVNDIECGLYNDNLCNNSPTHRHTKHQKQTRGVGRQQSNYAPKRLKKPCCLDSEINFQSCNCSYDPEGNFFNSETESSCLGNPIYFCTCDNKDSREVLPCKQKRGITTLVGFPTHGPEQELVCNKCCHHYWSWNEELDKEMEWTTSTQKPRRRRSHDSGSTVYNVFTYLDHQPNKQNKEMKGKADRSHSPCSCVSSKVSCQRVTSSFTRKETLSPYSRADTMPPERPKEDRTEAMLRSNSCPFQYPNHVHPKLPDYDDISAKFLALKKELVQNKGGGSNRQLL</sequence>
<proteinExistence type="inferred from homology"/>
<reference evidence="3" key="1">
    <citation type="submission" date="2018-02" db="EMBL/GenBank/DDBJ databases">
        <authorList>
            <person name="Cohen D.B."/>
            <person name="Kent A.D."/>
        </authorList>
    </citation>
    <scope>NUCLEOTIDE SEQUENCE</scope>
</reference>
<evidence type="ECO:0008006" key="4">
    <source>
        <dbReference type="Google" id="ProtNLM"/>
    </source>
</evidence>
<accession>A0A2N9EJ18</accession>
<feature type="compositionally biased region" description="Basic residues" evidence="2">
    <location>
        <begin position="433"/>
        <end position="442"/>
    </location>
</feature>
<protein>
    <recommendedName>
        <fullName evidence="4">IST1-like protein</fullName>
    </recommendedName>
</protein>
<feature type="region of interest" description="Disordered" evidence="2">
    <location>
        <begin position="431"/>
        <end position="451"/>
    </location>
</feature>
<dbReference type="Gene3D" id="1.20.1260.60">
    <property type="entry name" value="Vacuolar protein sorting-associated protein Ist1"/>
    <property type="match status" value="1"/>
</dbReference>
<feature type="region of interest" description="Disordered" evidence="2">
    <location>
        <begin position="624"/>
        <end position="644"/>
    </location>
</feature>
<feature type="region of interest" description="Disordered" evidence="2">
    <location>
        <begin position="366"/>
        <end position="412"/>
    </location>
</feature>
<comment type="similarity">
    <text evidence="1">Belongs to the IST1 family.</text>
</comment>
<evidence type="ECO:0000256" key="2">
    <source>
        <dbReference type="SAM" id="MobiDB-lite"/>
    </source>
</evidence>
<dbReference type="GO" id="GO:0015031">
    <property type="term" value="P:protein transport"/>
    <property type="evidence" value="ECO:0007669"/>
    <property type="project" value="InterPro"/>
</dbReference>
<evidence type="ECO:0000256" key="1">
    <source>
        <dbReference type="ARBA" id="ARBA00005536"/>
    </source>
</evidence>
<gene>
    <name evidence="3" type="ORF">FSB_LOCUS6798</name>
</gene>
<dbReference type="InterPro" id="IPR005061">
    <property type="entry name" value="Ist1"/>
</dbReference>
<dbReference type="AlphaFoldDB" id="A0A2N9EJ18"/>
<name>A0A2N9EJ18_FAGSY</name>
<dbReference type="PANTHER" id="PTHR12161:SF44">
    <property type="entry name" value="REGULATOR OF VPS4 ACTIVITY IN THE MVB PATHWAY PROTEIN"/>
    <property type="match status" value="1"/>
</dbReference>